<dbReference type="OrthoDB" id="1491115at2"/>
<protein>
    <recommendedName>
        <fullName evidence="4">DUF2252 domain-containing protein</fullName>
    </recommendedName>
</protein>
<accession>C8X820</accession>
<organism evidence="2 3">
    <name type="scientific">Nakamurella multipartita (strain ATCC 700099 / DSM 44233 / CIP 104796 / JCM 9543 / NBRC 105858 / Y-104)</name>
    <name type="common">Microsphaera multipartita</name>
    <dbReference type="NCBI Taxonomy" id="479431"/>
    <lineage>
        <taxon>Bacteria</taxon>
        <taxon>Bacillati</taxon>
        <taxon>Actinomycetota</taxon>
        <taxon>Actinomycetes</taxon>
        <taxon>Nakamurellales</taxon>
        <taxon>Nakamurellaceae</taxon>
        <taxon>Nakamurella</taxon>
    </lineage>
</organism>
<gene>
    <name evidence="2" type="ordered locus">Namu_4747</name>
</gene>
<evidence type="ECO:0000313" key="3">
    <source>
        <dbReference type="Proteomes" id="UP000002218"/>
    </source>
</evidence>
<name>C8X820_NAKMY</name>
<dbReference type="HOGENOM" id="CLU_032121_0_0_11"/>
<evidence type="ECO:0000256" key="1">
    <source>
        <dbReference type="SAM" id="MobiDB-lite"/>
    </source>
</evidence>
<dbReference type="RefSeq" id="WP_015749837.1">
    <property type="nucleotide sequence ID" value="NC_013235.1"/>
</dbReference>
<dbReference type="AlphaFoldDB" id="C8X820"/>
<dbReference type="PANTHER" id="PTHR39441:SF1">
    <property type="entry name" value="DUF2252 DOMAIN-CONTAINING PROTEIN"/>
    <property type="match status" value="1"/>
</dbReference>
<dbReference type="PANTHER" id="PTHR39441">
    <property type="entry name" value="DUF2252 DOMAIN-CONTAINING PROTEIN"/>
    <property type="match status" value="1"/>
</dbReference>
<reference evidence="3" key="1">
    <citation type="submission" date="2009-09" db="EMBL/GenBank/DDBJ databases">
        <title>The complete genome of Nakamurella multipartita DSM 44233.</title>
        <authorList>
            <consortium name="US DOE Joint Genome Institute (JGI-PGF)"/>
            <person name="Lucas S."/>
            <person name="Copeland A."/>
            <person name="Lapidus A."/>
            <person name="Glavina del Rio T."/>
            <person name="Dalin E."/>
            <person name="Tice H."/>
            <person name="Bruce D."/>
            <person name="Goodwin L."/>
            <person name="Pitluck S."/>
            <person name="Kyrpides N."/>
            <person name="Mavromatis K."/>
            <person name="Ivanova N."/>
            <person name="Ovchinnikova G."/>
            <person name="Sims D."/>
            <person name="Meincke L."/>
            <person name="Brettin T."/>
            <person name="Detter J.C."/>
            <person name="Han C."/>
            <person name="Larimer F."/>
            <person name="Land M."/>
            <person name="Hauser L."/>
            <person name="Markowitz V."/>
            <person name="Cheng J.-F."/>
            <person name="Hugenholtz P."/>
            <person name="Woyke T."/>
            <person name="Wu D."/>
            <person name="Klenk H.-P."/>
            <person name="Eisen J.A."/>
        </authorList>
    </citation>
    <scope>NUCLEOTIDE SEQUENCE [LARGE SCALE GENOMIC DNA]</scope>
    <source>
        <strain evidence="3">ATCC 700099 / DSM 44233 / CIP 104796 / JCM 9543 / NBRC 105858 / Y-104</strain>
    </source>
</reference>
<dbReference type="Pfam" id="PF10009">
    <property type="entry name" value="DUF2252"/>
    <property type="match status" value="1"/>
</dbReference>
<keyword evidence="3" id="KW-1185">Reference proteome</keyword>
<dbReference type="KEGG" id="nml:Namu_4747"/>
<dbReference type="InterPro" id="IPR018721">
    <property type="entry name" value="DUF2252"/>
</dbReference>
<feature type="region of interest" description="Disordered" evidence="1">
    <location>
        <begin position="1"/>
        <end position="36"/>
    </location>
</feature>
<dbReference type="InParanoid" id="C8X820"/>
<dbReference type="eggNOG" id="COG4320">
    <property type="taxonomic scope" value="Bacteria"/>
</dbReference>
<dbReference type="STRING" id="479431.Namu_4747"/>
<sequence length="487" mass="52685">MSLPGRVVPAAPRPAEFARGARSQRSTTEQRQAAGRAARTIMPLADHADLGPGDRDPVALLEEQAATRVQRLIPIRYGRMLASPLTFLRGAARLMAVDLGAGPDSGLRVQLCGDAHLSNFGFYATPERQQAFDINDFDETHPGPFEWDVKRLAASVAIATLVNGFAPKKARTAALAAAAGYRTEMNRLAGLGTLAVWYAHQDVDGMLTDIRSEAGDVAAEQLGSDVARARFHDSNHALRKLCTTVEGQVQFRNDPPLIVPAEELLPAWGQNVDDAYDLVGRLVRAYRRGLQSDRRYLFDQFTVVQLGFKLVGVGSVGTRAYVVLLDGSDAQDPLILQAKEAQPSVLADQRPAPTPRPADEGNRVVHGQRLLQMTSDIFLGAVRATGIDGARRDYYVRQLRDGKGSVDVDRLRPRAMAFYARVCGQTLARAHARSGDRVAIAGYLGSAATFDEAIADFALAYADRSVVDHAALRQAAADGRIAVREGV</sequence>
<feature type="compositionally biased region" description="Low complexity" evidence="1">
    <location>
        <begin position="1"/>
        <end position="21"/>
    </location>
</feature>
<dbReference type="EMBL" id="CP001737">
    <property type="protein sequence ID" value="ACV81023.1"/>
    <property type="molecule type" value="Genomic_DNA"/>
</dbReference>
<dbReference type="Proteomes" id="UP000002218">
    <property type="component" value="Chromosome"/>
</dbReference>
<evidence type="ECO:0000313" key="2">
    <source>
        <dbReference type="EMBL" id="ACV81023.1"/>
    </source>
</evidence>
<reference evidence="2 3" key="2">
    <citation type="journal article" date="2010" name="Stand. Genomic Sci.">
        <title>Complete genome sequence of Nakamurella multipartita type strain (Y-104).</title>
        <authorList>
            <person name="Tice H."/>
            <person name="Mayilraj S."/>
            <person name="Sims D."/>
            <person name="Lapidus A."/>
            <person name="Nolan M."/>
            <person name="Lucas S."/>
            <person name="Glavina Del Rio T."/>
            <person name="Copeland A."/>
            <person name="Cheng J.F."/>
            <person name="Meincke L."/>
            <person name="Bruce D."/>
            <person name="Goodwin L."/>
            <person name="Pitluck S."/>
            <person name="Ivanova N."/>
            <person name="Mavromatis K."/>
            <person name="Ovchinnikova G."/>
            <person name="Pati A."/>
            <person name="Chen A."/>
            <person name="Palaniappan K."/>
            <person name="Land M."/>
            <person name="Hauser L."/>
            <person name="Chang Y.J."/>
            <person name="Jeffries C.D."/>
            <person name="Detter J.C."/>
            <person name="Brettin T."/>
            <person name="Rohde M."/>
            <person name="Goker M."/>
            <person name="Bristow J."/>
            <person name="Eisen J.A."/>
            <person name="Markowitz V."/>
            <person name="Hugenholtz P."/>
            <person name="Kyrpides N.C."/>
            <person name="Klenk H.P."/>
            <person name="Chen F."/>
        </authorList>
    </citation>
    <scope>NUCLEOTIDE SEQUENCE [LARGE SCALE GENOMIC DNA]</scope>
    <source>
        <strain evidence="3">ATCC 700099 / DSM 44233 / CIP 104796 / JCM 9543 / NBRC 105858 / Y-104</strain>
    </source>
</reference>
<proteinExistence type="predicted"/>
<evidence type="ECO:0008006" key="4">
    <source>
        <dbReference type="Google" id="ProtNLM"/>
    </source>
</evidence>